<evidence type="ECO:0000313" key="10">
    <source>
        <dbReference type="EMBL" id="KAK3250752.1"/>
    </source>
</evidence>
<dbReference type="GO" id="GO:0003677">
    <property type="term" value="F:DNA binding"/>
    <property type="evidence" value="ECO:0007669"/>
    <property type="project" value="InterPro"/>
</dbReference>
<dbReference type="PANTHER" id="PTHR37984">
    <property type="entry name" value="PROTEIN CBG26694"/>
    <property type="match status" value="1"/>
</dbReference>
<feature type="region of interest" description="Disordered" evidence="8">
    <location>
        <begin position="72"/>
        <end position="112"/>
    </location>
</feature>
<feature type="compositionally biased region" description="Low complexity" evidence="8">
    <location>
        <begin position="500"/>
        <end position="514"/>
    </location>
</feature>
<proteinExistence type="predicted"/>
<dbReference type="InterPro" id="IPR021109">
    <property type="entry name" value="Peptidase_aspartic_dom_sf"/>
</dbReference>
<keyword evidence="2" id="KW-0808">Transferase</keyword>
<evidence type="ECO:0000313" key="11">
    <source>
        <dbReference type="Proteomes" id="UP001190700"/>
    </source>
</evidence>
<dbReference type="Gene3D" id="3.30.70.270">
    <property type="match status" value="2"/>
</dbReference>
<keyword evidence="6" id="KW-0378">Hydrolase</keyword>
<keyword evidence="5" id="KW-0255">Endonuclease</keyword>
<dbReference type="EMBL" id="LGRX02026518">
    <property type="protein sequence ID" value="KAK3250752.1"/>
    <property type="molecule type" value="Genomic_DNA"/>
</dbReference>
<dbReference type="InterPro" id="IPR041588">
    <property type="entry name" value="Integrase_H2C2"/>
</dbReference>
<feature type="compositionally biased region" description="Polar residues" evidence="8">
    <location>
        <begin position="368"/>
        <end position="379"/>
    </location>
</feature>
<keyword evidence="11" id="KW-1185">Reference proteome</keyword>
<evidence type="ECO:0000256" key="3">
    <source>
        <dbReference type="ARBA" id="ARBA00022695"/>
    </source>
</evidence>
<dbReference type="Gene3D" id="2.40.70.10">
    <property type="entry name" value="Acid Proteases"/>
    <property type="match status" value="1"/>
</dbReference>
<dbReference type="Pfam" id="PF05869">
    <property type="entry name" value="Dam"/>
    <property type="match status" value="1"/>
</dbReference>
<dbReference type="FunFam" id="1.10.340.70:FF:000001">
    <property type="entry name" value="Retrovirus-related Pol polyprotein from transposon gypsy-like Protein"/>
    <property type="match status" value="1"/>
</dbReference>
<dbReference type="SUPFAM" id="SSF53098">
    <property type="entry name" value="Ribonuclease H-like"/>
    <property type="match status" value="1"/>
</dbReference>
<feature type="region of interest" description="Disordered" evidence="8">
    <location>
        <begin position="1389"/>
        <end position="1471"/>
    </location>
</feature>
<dbReference type="GO" id="GO:0004519">
    <property type="term" value="F:endonuclease activity"/>
    <property type="evidence" value="ECO:0007669"/>
    <property type="project" value="UniProtKB-KW"/>
</dbReference>
<dbReference type="Pfam" id="PF17917">
    <property type="entry name" value="RT_RNaseH"/>
    <property type="match status" value="1"/>
</dbReference>
<evidence type="ECO:0000256" key="6">
    <source>
        <dbReference type="ARBA" id="ARBA00022801"/>
    </source>
</evidence>
<protein>
    <recommendedName>
        <fullName evidence="1">RNA-directed DNA polymerase</fullName>
        <ecNumber evidence="1">2.7.7.49</ecNumber>
    </recommendedName>
</protein>
<feature type="compositionally biased region" description="Polar residues" evidence="8">
    <location>
        <begin position="477"/>
        <end position="499"/>
    </location>
</feature>
<evidence type="ECO:0000259" key="9">
    <source>
        <dbReference type="PROSITE" id="PS50994"/>
    </source>
</evidence>
<feature type="compositionally biased region" description="Polar residues" evidence="8">
    <location>
        <begin position="515"/>
        <end position="549"/>
    </location>
</feature>
<dbReference type="PROSITE" id="PS50994">
    <property type="entry name" value="INTEGRASE"/>
    <property type="match status" value="1"/>
</dbReference>
<dbReference type="Pfam" id="PF17921">
    <property type="entry name" value="Integrase_H2C2"/>
    <property type="match status" value="1"/>
</dbReference>
<evidence type="ECO:0000256" key="7">
    <source>
        <dbReference type="ARBA" id="ARBA00022918"/>
    </source>
</evidence>
<keyword evidence="4" id="KW-0540">Nuclease</keyword>
<evidence type="ECO:0000256" key="8">
    <source>
        <dbReference type="SAM" id="MobiDB-lite"/>
    </source>
</evidence>
<dbReference type="InterPro" id="IPR043502">
    <property type="entry name" value="DNA/RNA_pol_sf"/>
</dbReference>
<dbReference type="PANTHER" id="PTHR37984:SF5">
    <property type="entry name" value="PROTEIN NYNRIN-LIKE"/>
    <property type="match status" value="1"/>
</dbReference>
<evidence type="ECO:0000256" key="2">
    <source>
        <dbReference type="ARBA" id="ARBA00022679"/>
    </source>
</evidence>
<name>A0AAE0CBF4_9CHLO</name>
<dbReference type="FunFam" id="3.30.70.270:FF:000020">
    <property type="entry name" value="Transposon Tf2-6 polyprotein-like Protein"/>
    <property type="match status" value="1"/>
</dbReference>
<gene>
    <name evidence="10" type="ORF">CYMTET_39877</name>
</gene>
<evidence type="ECO:0000256" key="1">
    <source>
        <dbReference type="ARBA" id="ARBA00012493"/>
    </source>
</evidence>
<evidence type="ECO:0000256" key="4">
    <source>
        <dbReference type="ARBA" id="ARBA00022722"/>
    </source>
</evidence>
<dbReference type="SUPFAM" id="SSF56672">
    <property type="entry name" value="DNA/RNA polymerases"/>
    <property type="match status" value="1"/>
</dbReference>
<dbReference type="CDD" id="cd01647">
    <property type="entry name" value="RT_LTR"/>
    <property type="match status" value="1"/>
</dbReference>
<organism evidence="10 11">
    <name type="scientific">Cymbomonas tetramitiformis</name>
    <dbReference type="NCBI Taxonomy" id="36881"/>
    <lineage>
        <taxon>Eukaryota</taxon>
        <taxon>Viridiplantae</taxon>
        <taxon>Chlorophyta</taxon>
        <taxon>Pyramimonadophyceae</taxon>
        <taxon>Pyramimonadales</taxon>
        <taxon>Pyramimonadaceae</taxon>
        <taxon>Cymbomonas</taxon>
    </lineage>
</organism>
<feature type="region of interest" description="Disordered" evidence="8">
    <location>
        <begin position="368"/>
        <end position="402"/>
    </location>
</feature>
<accession>A0AAE0CBF4</accession>
<sequence>MEAESAQRRVGFVAALVWATEQQDLSQVDSVPEEFSEEVLALASCEDGQGYQDLTALAGIEPVEVRSRLDDQTLAAQEKQSNPEVPRRARGRKDPWEQQPHPKRLAFSSAPRLRRTFRSAGAASLDADLISHPLTEDSSHDDPSLSAEDTPAFTRMRIEGRRGRRIPARKPSAKSNVPELPCRPSLQSRVVLPQQAYHANLADQRGRLTARRWKKELYSIPLEVRQRVRRALRKSPEPLRPRWTRCGIARIDAGAFKIDHQQHTQPEPNSSADLGAAWRELSPMEQHDAINTCAPGSTPGTTPWEPIGMRRAATRLSNPLCTLDMEVGTIPGTVGNVGLPGAWCNLHAVHQYKMRKLGPSPLGLSVTFSPQESETTPEGTPTACKADASIGSEESSDDSSSSLNFTQQMAMNGTTLKAVEGREHHQDGDPCLEVSVMTEKDSSPTSLSFTQQMAANGTRGAETGECCLDSFPIPDPTNHSNTSNDSCSVSGTTHVSPTESGTTHVSPTTSGTTHMSPTGSETTHASPTVSGTTHVSPTPSDTTHVSPTPDNEEPTGSLLTASAEDLRSHPVEDVDPQDEEFYAACKQATECPTTPSELLPDLESQCVRTDGGVQWRAGNRGTLAAAHNEDGPLLLVFYASLRGHTVKVLIDSGASDNFISEQGAKRCGLTTRPGTEMRVTLADSSVKITGATAYAKLNTHTPSGTYTENALALRVLPLGIKVDVILGGKWPRNHSPVTLNYEGNGSISFLRKSRGSKKGDRVTIMGFSPGKAPGDKSPKGTACAGLVDEVFLTPAQLKKHLDYAETQRRRGNEDPDVQPTWLMMAQKSQDDETSAFAPTAIDPETVEPAADTEDAEVEPEWMLKFQDFWGPEYEKKMTTALPDINGLRHDPQDEANIHMDSELSKKGPRCQRIYKKSAEELRQIRDRVETLLANGYIRPSSNPYAAHCLMVPKPGNPKESRLVIDYRLLNRQIVKDKYPLPDIQMVFDEMQGAKFFSSFDEVDGFWPVPMAPGDVEKTSFTTQMGSYEWLVMPQKLHNSPSQYQRRMQRALGHLPFVRIFIHDIVVFSNTAAEHYEHIKQLLLTCREKGVFLKRSKCQLLKKSFRFLGHCISADGCRPQHDKVAAVRDWPELETVTHIIHFLSLAGYYCKFIHCFSEIAQPLTRLTKSDVPWEWGPMQQWSFEELKKALTSAPVLALPNIKGAADGSAPFVVQTDANGIALGGVLMQDNGDGNGLRVIAYESRKFTAAEENYHTGERELGALHHCTTVTWRHYLIFTNFRLQGDHCPLEWLMEPGKELSRRQARWYMDLVEDKDAQEGLKEAGVIDPVSDLPAESLAAMEDGMIPHTPPAARPHWAQEVDSWLAAVETISVAETALDLCGSSARKNPRIVNQETSVPSKRVARSLKKPVNETHMGAPLSPCEERPTASQSPSTADSGISPAEQSCGVTSPKASPTATRLMRRKARRTPEDTQNWRVRKELFDKYSDRFGKFDVDACCDLGGHNRQVNRFWSDCRNEQWRGLRVWCNPPYNSSHITVEAILHKYIAEWRADPEYTSAVFILPDLQSKLPAWRRLFRLAGMQIVEVIPTHDDKGEPNQVFENPDEKAFNLRWPVLVVHAPQAKPQLDRVRHPRRSPAVLRKGEAADFRDAVSQQSDAKFLRALKAEYAREGPLRALRDKVKTALHQSLQDFRLVGDVVWRTTAGRHQLVLGEDSPLREVVIRHAHESPSAGHTGRDKTLERVLRRFWWPGATDDVGSWVASCPLCPSVRPRGTYPDGLLNPHSIPNRPWQDVAVDFVTGLPLSEGGNDAFVAFTCKLSKMVHIVPMNFGDSSAATVARIYFDSVWRIHGAPMKIVSDRDPCFQDAFGQDLMRLMGIKIARTTPYNPRSDGQTEHANRVIEDMLRSFVDANVEDWDLYATNVEFAINDSRSESTGFTPFELVFGFSPLSQLDMFMEAAQSPATQRKGGVGTSREAKNLTEKVMDRSICMKLIKRWHGPVPVVERFFSDTQMAMPEADRGAPVGATLAQLITNPCDELETLEQMEQDTPLPWKYEETAEDGSLALLTELSALRTNPASRPRLLVLFSGTGSVEREFLNCFPTASVVTLDSEPSWHPTHT</sequence>
<dbReference type="SUPFAM" id="SSF50630">
    <property type="entry name" value="Acid proteases"/>
    <property type="match status" value="1"/>
</dbReference>
<dbReference type="Proteomes" id="UP001190700">
    <property type="component" value="Unassembled WGS sequence"/>
</dbReference>
<keyword evidence="7" id="KW-0695">RNA-directed DNA polymerase</keyword>
<feature type="compositionally biased region" description="Polar residues" evidence="8">
    <location>
        <begin position="74"/>
        <end position="83"/>
    </location>
</feature>
<reference evidence="10 11" key="1">
    <citation type="journal article" date="2015" name="Genome Biol. Evol.">
        <title>Comparative Genomics of a Bacterivorous Green Alga Reveals Evolutionary Causalities and Consequences of Phago-Mixotrophic Mode of Nutrition.</title>
        <authorList>
            <person name="Burns J.A."/>
            <person name="Paasch A."/>
            <person name="Narechania A."/>
            <person name="Kim E."/>
        </authorList>
    </citation>
    <scope>NUCLEOTIDE SEQUENCE [LARGE SCALE GENOMIC DNA]</scope>
    <source>
        <strain evidence="10 11">PLY_AMNH</strain>
    </source>
</reference>
<dbReference type="InterPro" id="IPR041373">
    <property type="entry name" value="RT_RNaseH"/>
</dbReference>
<dbReference type="GO" id="GO:0016787">
    <property type="term" value="F:hydrolase activity"/>
    <property type="evidence" value="ECO:0007669"/>
    <property type="project" value="UniProtKB-KW"/>
</dbReference>
<dbReference type="InterPro" id="IPR043128">
    <property type="entry name" value="Rev_trsase/Diguanyl_cyclase"/>
</dbReference>
<dbReference type="InterPro" id="IPR008593">
    <property type="entry name" value="Dam_MeTrfase"/>
</dbReference>
<dbReference type="GO" id="GO:0003964">
    <property type="term" value="F:RNA-directed DNA polymerase activity"/>
    <property type="evidence" value="ECO:0007669"/>
    <property type="project" value="UniProtKB-KW"/>
</dbReference>
<dbReference type="Pfam" id="PF13650">
    <property type="entry name" value="Asp_protease_2"/>
    <property type="match status" value="1"/>
</dbReference>
<dbReference type="CDD" id="cd09274">
    <property type="entry name" value="RNase_HI_RT_Ty3"/>
    <property type="match status" value="1"/>
</dbReference>
<dbReference type="InterPro" id="IPR050951">
    <property type="entry name" value="Retrovirus_Pol_polyprotein"/>
</dbReference>
<dbReference type="GO" id="GO:0009307">
    <property type="term" value="P:DNA restriction-modification system"/>
    <property type="evidence" value="ECO:0007669"/>
    <property type="project" value="InterPro"/>
</dbReference>
<keyword evidence="3" id="KW-0548">Nucleotidyltransferase</keyword>
<dbReference type="GO" id="GO:0009007">
    <property type="term" value="F:site-specific DNA-methyltransferase (adenine-specific) activity"/>
    <property type="evidence" value="ECO:0007669"/>
    <property type="project" value="InterPro"/>
</dbReference>
<comment type="caution">
    <text evidence="10">The sequence shown here is derived from an EMBL/GenBank/DDBJ whole genome shotgun (WGS) entry which is preliminary data.</text>
</comment>
<dbReference type="EC" id="2.7.7.49" evidence="1"/>
<dbReference type="InterPro" id="IPR012337">
    <property type="entry name" value="RNaseH-like_sf"/>
</dbReference>
<evidence type="ECO:0000256" key="5">
    <source>
        <dbReference type="ARBA" id="ARBA00022759"/>
    </source>
</evidence>
<dbReference type="Gene3D" id="3.10.10.10">
    <property type="entry name" value="HIV Type 1 Reverse Transcriptase, subunit A, domain 1"/>
    <property type="match status" value="1"/>
</dbReference>
<feature type="domain" description="Integrase catalytic" evidence="9">
    <location>
        <begin position="1782"/>
        <end position="1943"/>
    </location>
</feature>
<dbReference type="InterPro" id="IPR001584">
    <property type="entry name" value="Integrase_cat-core"/>
</dbReference>
<dbReference type="InterPro" id="IPR000477">
    <property type="entry name" value="RT_dom"/>
</dbReference>
<dbReference type="Pfam" id="PF00078">
    <property type="entry name" value="RVT_1"/>
    <property type="match status" value="1"/>
</dbReference>
<dbReference type="GO" id="GO:0015074">
    <property type="term" value="P:DNA integration"/>
    <property type="evidence" value="ECO:0007669"/>
    <property type="project" value="InterPro"/>
</dbReference>
<dbReference type="Gene3D" id="1.10.340.70">
    <property type="match status" value="1"/>
</dbReference>
<dbReference type="CDD" id="cd00303">
    <property type="entry name" value="retropepsin_like"/>
    <property type="match status" value="1"/>
</dbReference>
<dbReference type="InterPro" id="IPR036397">
    <property type="entry name" value="RNaseH_sf"/>
</dbReference>
<feature type="region of interest" description="Disordered" evidence="8">
    <location>
        <begin position="473"/>
        <end position="557"/>
    </location>
</feature>
<feature type="compositionally biased region" description="Polar residues" evidence="8">
    <location>
        <begin position="1426"/>
        <end position="1456"/>
    </location>
</feature>
<dbReference type="Gene3D" id="3.30.420.10">
    <property type="entry name" value="Ribonuclease H-like superfamily/Ribonuclease H"/>
    <property type="match status" value="1"/>
</dbReference>